<keyword evidence="1" id="KW-0732">Signal</keyword>
<evidence type="ECO:0000313" key="2">
    <source>
        <dbReference type="EMBL" id="CAD7084228.1"/>
    </source>
</evidence>
<reference evidence="2 3" key="1">
    <citation type="submission" date="2020-11" db="EMBL/GenBank/DDBJ databases">
        <authorList>
            <person name="Wallbank WR R."/>
            <person name="Pardo Diaz C."/>
            <person name="Kozak K."/>
            <person name="Martin S."/>
            <person name="Jiggins C."/>
            <person name="Moest M."/>
            <person name="Warren A I."/>
            <person name="Generalovic N T."/>
            <person name="Byers J.R.P. K."/>
            <person name="Montejo-Kovacevich G."/>
            <person name="Yen C E."/>
        </authorList>
    </citation>
    <scope>NUCLEOTIDE SEQUENCE [LARGE SCALE GENOMIC DNA]</scope>
</reference>
<feature type="signal peptide" evidence="1">
    <location>
        <begin position="1"/>
        <end position="22"/>
    </location>
</feature>
<organism evidence="2 3">
    <name type="scientific">Hermetia illucens</name>
    <name type="common">Black soldier fly</name>
    <dbReference type="NCBI Taxonomy" id="343691"/>
    <lineage>
        <taxon>Eukaryota</taxon>
        <taxon>Metazoa</taxon>
        <taxon>Ecdysozoa</taxon>
        <taxon>Arthropoda</taxon>
        <taxon>Hexapoda</taxon>
        <taxon>Insecta</taxon>
        <taxon>Pterygota</taxon>
        <taxon>Neoptera</taxon>
        <taxon>Endopterygota</taxon>
        <taxon>Diptera</taxon>
        <taxon>Brachycera</taxon>
        <taxon>Stratiomyomorpha</taxon>
        <taxon>Stratiomyidae</taxon>
        <taxon>Hermetiinae</taxon>
        <taxon>Hermetia</taxon>
    </lineage>
</organism>
<name>A0A7R8UNQ9_HERIL</name>
<keyword evidence="3" id="KW-1185">Reference proteome</keyword>
<sequence>MASTFTLFTVIVSLLLYSLVNTSIIGPKKYNDQDENFALSSNIDRKSLDFVFPDSPLLINTTQIPSSFISSKFNISGNDSLYDEDDKIGGNAIITILG</sequence>
<dbReference type="AlphaFoldDB" id="A0A7R8UNQ9"/>
<evidence type="ECO:0000256" key="1">
    <source>
        <dbReference type="SAM" id="SignalP"/>
    </source>
</evidence>
<dbReference type="InParanoid" id="A0A7R8UNQ9"/>
<protein>
    <submittedName>
        <fullName evidence="2">Uncharacterized protein</fullName>
    </submittedName>
</protein>
<gene>
    <name evidence="2" type="ORF">HERILL_LOCUS7134</name>
</gene>
<dbReference type="EMBL" id="LR899011">
    <property type="protein sequence ID" value="CAD7084228.1"/>
    <property type="molecule type" value="Genomic_DNA"/>
</dbReference>
<proteinExistence type="predicted"/>
<feature type="chain" id="PRO_5030973673" evidence="1">
    <location>
        <begin position="23"/>
        <end position="98"/>
    </location>
</feature>
<dbReference type="Proteomes" id="UP000594454">
    <property type="component" value="Chromosome 3"/>
</dbReference>
<accession>A0A7R8UNQ9</accession>
<evidence type="ECO:0000313" key="3">
    <source>
        <dbReference type="Proteomes" id="UP000594454"/>
    </source>
</evidence>